<protein>
    <recommendedName>
        <fullName evidence="3">Sulfotransferase family protein</fullName>
    </recommendedName>
</protein>
<dbReference type="Gene3D" id="3.40.50.300">
    <property type="entry name" value="P-loop containing nucleotide triphosphate hydrolases"/>
    <property type="match status" value="1"/>
</dbReference>
<dbReference type="eggNOG" id="ENOG50334F0">
    <property type="taxonomic scope" value="Bacteria"/>
</dbReference>
<sequence length="220" mass="25810">MQKDTSTPFAFIHVPKCAGTSLRSVFFDWYGAGVIPHYYHEPTGGAPKPITLDYAIKHLKEHGSCCIFGHFNCLRGFGVRHNISFVEMFFTILREPFSQFVSEFKYKAARSRTQLNFESYLQECSPNYLNHFPNIVSFENYKEEIEKFEFIGIYEYFEESVEFMSRLLGKEAPGKMLKRQNVGPSDSFDYSKYRLEFEELNSLECEAYNYARKIFEEKVL</sequence>
<evidence type="ECO:0008006" key="3">
    <source>
        <dbReference type="Google" id="ProtNLM"/>
    </source>
</evidence>
<name>K6Y550_9ALTE</name>
<dbReference type="InterPro" id="IPR005331">
    <property type="entry name" value="Sulfotransferase"/>
</dbReference>
<dbReference type="RefSeq" id="WP_008843182.1">
    <property type="nucleotide sequence ID" value="NZ_BAEN01000018.1"/>
</dbReference>
<dbReference type="InterPro" id="IPR027417">
    <property type="entry name" value="P-loop_NTPase"/>
</dbReference>
<dbReference type="AlphaFoldDB" id="K6Y550"/>
<dbReference type="SUPFAM" id="SSF52540">
    <property type="entry name" value="P-loop containing nucleoside triphosphate hydrolases"/>
    <property type="match status" value="1"/>
</dbReference>
<organism evidence="1 2">
    <name type="scientific">Aliiglaciecola lipolytica E3</name>
    <dbReference type="NCBI Taxonomy" id="1127673"/>
    <lineage>
        <taxon>Bacteria</taxon>
        <taxon>Pseudomonadati</taxon>
        <taxon>Pseudomonadota</taxon>
        <taxon>Gammaproteobacteria</taxon>
        <taxon>Alteromonadales</taxon>
        <taxon>Alteromonadaceae</taxon>
        <taxon>Aliiglaciecola</taxon>
    </lineage>
</organism>
<accession>K6Y550</accession>
<dbReference type="EMBL" id="BAEN01000018">
    <property type="protein sequence ID" value="GAC13362.1"/>
    <property type="molecule type" value="Genomic_DNA"/>
</dbReference>
<dbReference type="Pfam" id="PF03567">
    <property type="entry name" value="Sulfotransfer_2"/>
    <property type="match status" value="1"/>
</dbReference>
<keyword evidence="2" id="KW-1185">Reference proteome</keyword>
<dbReference type="GO" id="GO:0008146">
    <property type="term" value="F:sulfotransferase activity"/>
    <property type="evidence" value="ECO:0007669"/>
    <property type="project" value="InterPro"/>
</dbReference>
<reference evidence="1 2" key="1">
    <citation type="journal article" date="2017" name="Antonie Van Leeuwenhoek">
        <title>Rhizobium rhizosphaerae sp. nov., a novel species isolated from rice rhizosphere.</title>
        <authorList>
            <person name="Zhao J.J."/>
            <person name="Zhang J."/>
            <person name="Zhang R.J."/>
            <person name="Zhang C.W."/>
            <person name="Yin H.Q."/>
            <person name="Zhang X.X."/>
        </authorList>
    </citation>
    <scope>NUCLEOTIDE SEQUENCE [LARGE SCALE GENOMIC DNA]</scope>
    <source>
        <strain evidence="1 2">E3</strain>
    </source>
</reference>
<evidence type="ECO:0000313" key="1">
    <source>
        <dbReference type="EMBL" id="GAC13362.1"/>
    </source>
</evidence>
<comment type="caution">
    <text evidence="1">The sequence shown here is derived from an EMBL/GenBank/DDBJ whole genome shotgun (WGS) entry which is preliminary data.</text>
</comment>
<dbReference type="OrthoDB" id="7981249at2"/>
<dbReference type="GO" id="GO:0016020">
    <property type="term" value="C:membrane"/>
    <property type="evidence" value="ECO:0007669"/>
    <property type="project" value="InterPro"/>
</dbReference>
<dbReference type="STRING" id="1127673.GLIP_0716"/>
<proteinExistence type="predicted"/>
<evidence type="ECO:0000313" key="2">
    <source>
        <dbReference type="Proteomes" id="UP000006334"/>
    </source>
</evidence>
<gene>
    <name evidence="1" type="ORF">GLIP_0716</name>
</gene>
<dbReference type="Proteomes" id="UP000006334">
    <property type="component" value="Unassembled WGS sequence"/>
</dbReference>